<accession>A2FCA1</accession>
<evidence type="ECO:0008006" key="4">
    <source>
        <dbReference type="Google" id="ProtNLM"/>
    </source>
</evidence>
<name>A2FCA1_TRIV3</name>
<organism evidence="2 3">
    <name type="scientific">Trichomonas vaginalis (strain ATCC PRA-98 / G3)</name>
    <dbReference type="NCBI Taxonomy" id="412133"/>
    <lineage>
        <taxon>Eukaryota</taxon>
        <taxon>Metamonada</taxon>
        <taxon>Parabasalia</taxon>
        <taxon>Trichomonadida</taxon>
        <taxon>Trichomonadidae</taxon>
        <taxon>Trichomonas</taxon>
    </lineage>
</organism>
<dbReference type="VEuPathDB" id="TrichDB:TVAGG3_0801990"/>
<keyword evidence="3" id="KW-1185">Reference proteome</keyword>
<feature type="region of interest" description="Disordered" evidence="1">
    <location>
        <begin position="112"/>
        <end position="134"/>
    </location>
</feature>
<dbReference type="KEGG" id="tva:4755251"/>
<dbReference type="RefSeq" id="XP_001310394.1">
    <property type="nucleotide sequence ID" value="XM_001310393.1"/>
</dbReference>
<dbReference type="InParanoid" id="A2FCA1"/>
<protein>
    <recommendedName>
        <fullName evidence="4">LisH domain-containing protein</fullName>
    </recommendedName>
</protein>
<dbReference type="Proteomes" id="UP000001542">
    <property type="component" value="Unassembled WGS sequence"/>
</dbReference>
<feature type="region of interest" description="Disordered" evidence="1">
    <location>
        <begin position="172"/>
        <end position="197"/>
    </location>
</feature>
<feature type="region of interest" description="Disordered" evidence="1">
    <location>
        <begin position="306"/>
        <end position="344"/>
    </location>
</feature>
<sequence length="344" mass="39180">MNTSAEKEKLEIIHGIYLKTISRQISDSLPFAEKEFRKPNDSAAYRVAAQYVCDYLAKNYMANAATACEKETGGYLRTRHEPNWILRRLRLDESKSPIQQLLDLYDPDFQSQTLETGSSRRKTSPTNTDMPSDAQFVDSQNFSQFTGILTTAAGAEYTVGQEQETMNTFTQLSPKTKTETTSYDPRGVKKAHKQKPIPQLSQDRIQNSHFKAREVTDITTTVIDTIADKDDSIAHKNARKQLREAGLITSPETTTMTFNTNNEPATTTYLEPKPRYVEEPVSKTWDDLEDEPDDVSYLRSKSKFADSYEEMSKRKRNVKKQEEVKLEPVPPIDPNVIQSLNNDN</sequence>
<evidence type="ECO:0000313" key="3">
    <source>
        <dbReference type="Proteomes" id="UP000001542"/>
    </source>
</evidence>
<reference evidence="2" key="2">
    <citation type="journal article" date="2007" name="Science">
        <title>Draft genome sequence of the sexually transmitted pathogen Trichomonas vaginalis.</title>
        <authorList>
            <person name="Carlton J.M."/>
            <person name="Hirt R.P."/>
            <person name="Silva J.C."/>
            <person name="Delcher A.L."/>
            <person name="Schatz M."/>
            <person name="Zhao Q."/>
            <person name="Wortman J.R."/>
            <person name="Bidwell S.L."/>
            <person name="Alsmark U.C.M."/>
            <person name="Besteiro S."/>
            <person name="Sicheritz-Ponten T."/>
            <person name="Noel C.J."/>
            <person name="Dacks J.B."/>
            <person name="Foster P.G."/>
            <person name="Simillion C."/>
            <person name="Van de Peer Y."/>
            <person name="Miranda-Saavedra D."/>
            <person name="Barton G.J."/>
            <person name="Westrop G.D."/>
            <person name="Mueller S."/>
            <person name="Dessi D."/>
            <person name="Fiori P.L."/>
            <person name="Ren Q."/>
            <person name="Paulsen I."/>
            <person name="Zhang H."/>
            <person name="Bastida-Corcuera F.D."/>
            <person name="Simoes-Barbosa A."/>
            <person name="Brown M.T."/>
            <person name="Hayes R.D."/>
            <person name="Mukherjee M."/>
            <person name="Okumura C.Y."/>
            <person name="Schneider R."/>
            <person name="Smith A.J."/>
            <person name="Vanacova S."/>
            <person name="Villalvazo M."/>
            <person name="Haas B.J."/>
            <person name="Pertea M."/>
            <person name="Feldblyum T.V."/>
            <person name="Utterback T.R."/>
            <person name="Shu C.L."/>
            <person name="Osoegawa K."/>
            <person name="de Jong P.J."/>
            <person name="Hrdy I."/>
            <person name="Horvathova L."/>
            <person name="Zubacova Z."/>
            <person name="Dolezal P."/>
            <person name="Malik S.B."/>
            <person name="Logsdon J.M. Jr."/>
            <person name="Henze K."/>
            <person name="Gupta A."/>
            <person name="Wang C.C."/>
            <person name="Dunne R.L."/>
            <person name="Upcroft J.A."/>
            <person name="Upcroft P."/>
            <person name="White O."/>
            <person name="Salzberg S.L."/>
            <person name="Tang P."/>
            <person name="Chiu C.-H."/>
            <person name="Lee Y.-S."/>
            <person name="Embley T.M."/>
            <person name="Coombs G.H."/>
            <person name="Mottram J.C."/>
            <person name="Tachezy J."/>
            <person name="Fraser-Liggett C.M."/>
            <person name="Johnson P.J."/>
        </authorList>
    </citation>
    <scope>NUCLEOTIDE SEQUENCE [LARGE SCALE GENOMIC DNA]</scope>
    <source>
        <strain evidence="2">G3</strain>
    </source>
</reference>
<proteinExistence type="predicted"/>
<dbReference type="VEuPathDB" id="TrichDB:TVAG_135170"/>
<evidence type="ECO:0000313" key="2">
    <source>
        <dbReference type="EMBL" id="EAX97464.1"/>
    </source>
</evidence>
<gene>
    <name evidence="2" type="ORF">TVAG_135170</name>
</gene>
<feature type="compositionally biased region" description="Polar residues" evidence="1">
    <location>
        <begin position="172"/>
        <end position="183"/>
    </location>
</feature>
<evidence type="ECO:0000256" key="1">
    <source>
        <dbReference type="SAM" id="MobiDB-lite"/>
    </source>
</evidence>
<reference evidence="2" key="1">
    <citation type="submission" date="2006-10" db="EMBL/GenBank/DDBJ databases">
        <authorList>
            <person name="Amadeo P."/>
            <person name="Zhao Q."/>
            <person name="Wortman J."/>
            <person name="Fraser-Liggett C."/>
            <person name="Carlton J."/>
        </authorList>
    </citation>
    <scope>NUCLEOTIDE SEQUENCE</scope>
    <source>
        <strain evidence="2">G3</strain>
    </source>
</reference>
<dbReference type="AlphaFoldDB" id="A2FCA1"/>
<dbReference type="EMBL" id="DS113714">
    <property type="protein sequence ID" value="EAX97464.1"/>
    <property type="molecule type" value="Genomic_DNA"/>
</dbReference>